<accession>A0A8T6R0J0</accession>
<name>A0A8T6R0J0_9MICO</name>
<keyword evidence="4" id="KW-1185">Reference proteome</keyword>
<dbReference type="NCBIfam" id="TIGR00732">
    <property type="entry name" value="dprA"/>
    <property type="match status" value="1"/>
</dbReference>
<organism evidence="3 4">
    <name type="scientific">Phycicoccus flavus</name>
    <dbReference type="NCBI Taxonomy" id="2502783"/>
    <lineage>
        <taxon>Bacteria</taxon>
        <taxon>Bacillati</taxon>
        <taxon>Actinomycetota</taxon>
        <taxon>Actinomycetes</taxon>
        <taxon>Micrococcales</taxon>
        <taxon>Intrasporangiaceae</taxon>
        <taxon>Phycicoccus</taxon>
    </lineage>
</organism>
<feature type="domain" description="Smf/DprA SLOG" evidence="2">
    <location>
        <begin position="81"/>
        <end position="291"/>
    </location>
</feature>
<dbReference type="Gene3D" id="3.40.50.450">
    <property type="match status" value="1"/>
</dbReference>
<dbReference type="InterPro" id="IPR003488">
    <property type="entry name" value="DprA"/>
</dbReference>
<evidence type="ECO:0000313" key="3">
    <source>
        <dbReference type="EMBL" id="NHA66980.1"/>
    </source>
</evidence>
<gene>
    <name evidence="3" type="primary">dprA</name>
    <name evidence="3" type="ORF">EPD83_002780</name>
</gene>
<dbReference type="PANTHER" id="PTHR43022">
    <property type="entry name" value="PROTEIN SMF"/>
    <property type="match status" value="1"/>
</dbReference>
<dbReference type="InterPro" id="IPR057666">
    <property type="entry name" value="DrpA_SLOG"/>
</dbReference>
<dbReference type="GO" id="GO:0009294">
    <property type="term" value="P:DNA-mediated transformation"/>
    <property type="evidence" value="ECO:0007669"/>
    <property type="project" value="InterPro"/>
</dbReference>
<dbReference type="Pfam" id="PF02481">
    <property type="entry name" value="DNA_processg_A"/>
    <property type="match status" value="1"/>
</dbReference>
<sequence>MTAPAAPTADPGDERWARVALSFLVEPRNAVLRDLLPREGGAAVLAAIREGRGRVGELGVRLGELDLDALAREVRRRRLRVVVPDDPDWPPALDRLLHPPYCLYVAGDLDLGLLGERSVAVVGSRICTEYGREVATELGDGLARRGWVVVSGAAAGIDAAAHRGALAAEGDTVAVLACGLDRAYPTQNTALIAQIGRTGALVAEVPPGALPLPRRFLARNRLIAALARATVVVEAGLRSGSLSTAREARDLHLPVGAVPGPVTSAVSAGTHQLVREYGADLVTDAAEVLELAAPVGAELAPLRRGESRVTDGLSALEQDVLAAAPRRRWAEVPRLAVLSGVDPGRVPAALAVLEMLGLLERDGDRWRRTASPP</sequence>
<comment type="caution">
    <text evidence="3">The sequence shown here is derived from an EMBL/GenBank/DDBJ whole genome shotgun (WGS) entry which is preliminary data.</text>
</comment>
<dbReference type="EMBL" id="SAYU02000005">
    <property type="protein sequence ID" value="NHA66980.1"/>
    <property type="molecule type" value="Genomic_DNA"/>
</dbReference>
<evidence type="ECO:0000256" key="1">
    <source>
        <dbReference type="ARBA" id="ARBA00006525"/>
    </source>
</evidence>
<proteinExistence type="inferred from homology"/>
<dbReference type="SUPFAM" id="SSF102405">
    <property type="entry name" value="MCP/YpsA-like"/>
    <property type="match status" value="1"/>
</dbReference>
<dbReference type="Proteomes" id="UP000287866">
    <property type="component" value="Unassembled WGS sequence"/>
</dbReference>
<dbReference type="PANTHER" id="PTHR43022:SF1">
    <property type="entry name" value="PROTEIN SMF"/>
    <property type="match status" value="1"/>
</dbReference>
<protein>
    <submittedName>
        <fullName evidence="3">DNA-protecting protein DprA</fullName>
    </submittedName>
</protein>
<dbReference type="RefSeq" id="WP_165566181.1">
    <property type="nucleotide sequence ID" value="NZ_SAYU02000005.1"/>
</dbReference>
<dbReference type="AlphaFoldDB" id="A0A8T6R0J0"/>
<reference evidence="3" key="1">
    <citation type="submission" date="2020-03" db="EMBL/GenBank/DDBJ databases">
        <title>Phycicoccus flavus sp. nov., a novel endophytic actinobacterium isolated from branch of Kandelia candel.</title>
        <authorList>
            <person name="Tuo L."/>
        </authorList>
    </citation>
    <scope>NUCLEOTIDE SEQUENCE</scope>
    <source>
        <strain evidence="3">CMS6Z-2</strain>
    </source>
</reference>
<comment type="similarity">
    <text evidence="1">Belongs to the DprA/Smf family.</text>
</comment>
<evidence type="ECO:0000313" key="4">
    <source>
        <dbReference type="Proteomes" id="UP000287866"/>
    </source>
</evidence>
<evidence type="ECO:0000259" key="2">
    <source>
        <dbReference type="Pfam" id="PF02481"/>
    </source>
</evidence>